<sequence>MFATTNFNFFQVLKEVFWPLIIAILAMKNMKNWKDRSARNGIGRVLKKGIGFMSILVISGTAYVFYVYDRPGSAYRP</sequence>
<evidence type="ECO:0000256" key="1">
    <source>
        <dbReference type="SAM" id="Phobius"/>
    </source>
</evidence>
<feature type="transmembrane region" description="Helical" evidence="1">
    <location>
        <begin position="12"/>
        <end position="30"/>
    </location>
</feature>
<keyword evidence="1" id="KW-1133">Transmembrane helix</keyword>
<name>A0A914MJL6_MELIC</name>
<proteinExistence type="predicted"/>
<evidence type="ECO:0000313" key="3">
    <source>
        <dbReference type="WBParaSite" id="Minc3s02018g27799"/>
    </source>
</evidence>
<protein>
    <submittedName>
        <fullName evidence="3">Uncharacterized protein</fullName>
    </submittedName>
</protein>
<evidence type="ECO:0000313" key="2">
    <source>
        <dbReference type="Proteomes" id="UP000887563"/>
    </source>
</evidence>
<keyword evidence="1" id="KW-0472">Membrane</keyword>
<dbReference type="Proteomes" id="UP000887563">
    <property type="component" value="Unplaced"/>
</dbReference>
<keyword evidence="1" id="KW-0812">Transmembrane</keyword>
<accession>A0A914MJL6</accession>
<organism evidence="2 3">
    <name type="scientific">Meloidogyne incognita</name>
    <name type="common">Southern root-knot nematode worm</name>
    <name type="synonym">Oxyuris incognita</name>
    <dbReference type="NCBI Taxonomy" id="6306"/>
    <lineage>
        <taxon>Eukaryota</taxon>
        <taxon>Metazoa</taxon>
        <taxon>Ecdysozoa</taxon>
        <taxon>Nematoda</taxon>
        <taxon>Chromadorea</taxon>
        <taxon>Rhabditida</taxon>
        <taxon>Tylenchina</taxon>
        <taxon>Tylenchomorpha</taxon>
        <taxon>Tylenchoidea</taxon>
        <taxon>Meloidogynidae</taxon>
        <taxon>Meloidogyninae</taxon>
        <taxon>Meloidogyne</taxon>
        <taxon>Meloidogyne incognita group</taxon>
    </lineage>
</organism>
<feature type="transmembrane region" description="Helical" evidence="1">
    <location>
        <begin position="50"/>
        <end position="68"/>
    </location>
</feature>
<reference evidence="3" key="1">
    <citation type="submission" date="2022-11" db="UniProtKB">
        <authorList>
            <consortium name="WormBaseParasite"/>
        </authorList>
    </citation>
    <scope>IDENTIFICATION</scope>
</reference>
<dbReference type="AlphaFoldDB" id="A0A914MJL6"/>
<dbReference type="WBParaSite" id="Minc3s02018g27799">
    <property type="protein sequence ID" value="Minc3s02018g27799"/>
    <property type="gene ID" value="Minc3s02018g27799"/>
</dbReference>
<keyword evidence="2" id="KW-1185">Reference proteome</keyword>